<dbReference type="GO" id="GO:0000976">
    <property type="term" value="F:transcription cis-regulatory region binding"/>
    <property type="evidence" value="ECO:0007669"/>
    <property type="project" value="TreeGrafter"/>
</dbReference>
<dbReference type="AlphaFoldDB" id="A0A7N0VBL5"/>
<keyword evidence="2" id="KW-0805">Transcription regulation</keyword>
<feature type="region of interest" description="Disordered" evidence="6">
    <location>
        <begin position="1"/>
        <end position="25"/>
    </location>
</feature>
<dbReference type="PROSITE" id="PS51294">
    <property type="entry name" value="HTH_MYB"/>
    <property type="match status" value="1"/>
</dbReference>
<evidence type="ECO:0000259" key="7">
    <source>
        <dbReference type="PROSITE" id="PS51294"/>
    </source>
</evidence>
<accession>A0A7N0VBL5</accession>
<name>A0A7N0VBL5_KALFE</name>
<keyword evidence="9" id="KW-1185">Reference proteome</keyword>
<proteinExistence type="predicted"/>
<evidence type="ECO:0000313" key="9">
    <source>
        <dbReference type="Proteomes" id="UP000594263"/>
    </source>
</evidence>
<dbReference type="NCBIfam" id="TIGR01557">
    <property type="entry name" value="myb_SHAQKYF"/>
    <property type="match status" value="1"/>
</dbReference>
<dbReference type="GO" id="GO:0003700">
    <property type="term" value="F:DNA-binding transcription factor activity"/>
    <property type="evidence" value="ECO:0007669"/>
    <property type="project" value="InterPro"/>
</dbReference>
<dbReference type="Proteomes" id="UP000594263">
    <property type="component" value="Unplaced"/>
</dbReference>
<evidence type="ECO:0000256" key="4">
    <source>
        <dbReference type="ARBA" id="ARBA00023163"/>
    </source>
</evidence>
<dbReference type="InterPro" id="IPR006447">
    <property type="entry name" value="Myb_dom_plants"/>
</dbReference>
<protein>
    <recommendedName>
        <fullName evidence="7">HTH myb-type domain-containing protein</fullName>
    </recommendedName>
</protein>
<dbReference type="InterPro" id="IPR009057">
    <property type="entry name" value="Homeodomain-like_sf"/>
</dbReference>
<evidence type="ECO:0000256" key="6">
    <source>
        <dbReference type="SAM" id="MobiDB-lite"/>
    </source>
</evidence>
<keyword evidence="3" id="KW-0238">DNA-binding</keyword>
<feature type="domain" description="HTH myb-type" evidence="7">
    <location>
        <begin position="158"/>
        <end position="216"/>
    </location>
</feature>
<dbReference type="GO" id="GO:0005634">
    <property type="term" value="C:nucleus"/>
    <property type="evidence" value="ECO:0007669"/>
    <property type="project" value="UniProtKB-SubCell"/>
</dbReference>
<feature type="compositionally biased region" description="Basic and acidic residues" evidence="6">
    <location>
        <begin position="121"/>
        <end position="132"/>
    </location>
</feature>
<dbReference type="GO" id="GO:0045893">
    <property type="term" value="P:positive regulation of DNA-templated transcription"/>
    <property type="evidence" value="ECO:0007669"/>
    <property type="project" value="InterPro"/>
</dbReference>
<feature type="compositionally biased region" description="Low complexity" evidence="6">
    <location>
        <begin position="84"/>
        <end position="95"/>
    </location>
</feature>
<keyword evidence="5" id="KW-0539">Nucleus</keyword>
<evidence type="ECO:0000256" key="5">
    <source>
        <dbReference type="ARBA" id="ARBA00023242"/>
    </source>
</evidence>
<dbReference type="Gene3D" id="1.10.10.60">
    <property type="entry name" value="Homeodomain-like"/>
    <property type="match status" value="1"/>
</dbReference>
<dbReference type="InterPro" id="IPR017930">
    <property type="entry name" value="Myb_dom"/>
</dbReference>
<dbReference type="InterPro" id="IPR001005">
    <property type="entry name" value="SANT/Myb"/>
</dbReference>
<comment type="subcellular location">
    <subcellularLocation>
        <location evidence="1">Nucleus</location>
    </subcellularLocation>
</comment>
<dbReference type="EnsemblPlants" id="Kaladp0488s0003.1.v1.1">
    <property type="protein sequence ID" value="Kaladp0488s0003.1.v1.1"/>
    <property type="gene ID" value="Kaladp0488s0003.v1.1"/>
</dbReference>
<dbReference type="PANTHER" id="PTHR31312:SF1">
    <property type="entry name" value="TRANSCRIPTION ACTIVATOR GLK1"/>
    <property type="match status" value="1"/>
</dbReference>
<reference evidence="8" key="1">
    <citation type="submission" date="2021-01" db="UniProtKB">
        <authorList>
            <consortium name="EnsemblPlants"/>
        </authorList>
    </citation>
    <scope>IDENTIFICATION</scope>
</reference>
<dbReference type="FunFam" id="1.10.10.60:FF:000007">
    <property type="entry name" value="Two-component response regulator"/>
    <property type="match status" value="1"/>
</dbReference>
<evidence type="ECO:0000313" key="8">
    <source>
        <dbReference type="EnsemblPlants" id="Kaladp0488s0003.1.v1.1"/>
    </source>
</evidence>
<evidence type="ECO:0000256" key="1">
    <source>
        <dbReference type="ARBA" id="ARBA00004123"/>
    </source>
</evidence>
<feature type="compositionally biased region" description="Low complexity" evidence="6">
    <location>
        <begin position="140"/>
        <end position="153"/>
    </location>
</feature>
<dbReference type="Gramene" id="Kaladp0488s0003.1.v1.1">
    <property type="protein sequence ID" value="Kaladp0488s0003.1.v1.1"/>
    <property type="gene ID" value="Kaladp0488s0003.v1.1"/>
</dbReference>
<organism evidence="8 9">
    <name type="scientific">Kalanchoe fedtschenkoi</name>
    <name type="common">Lavender scallops</name>
    <name type="synonym">South American air plant</name>
    <dbReference type="NCBI Taxonomy" id="63787"/>
    <lineage>
        <taxon>Eukaryota</taxon>
        <taxon>Viridiplantae</taxon>
        <taxon>Streptophyta</taxon>
        <taxon>Embryophyta</taxon>
        <taxon>Tracheophyta</taxon>
        <taxon>Spermatophyta</taxon>
        <taxon>Magnoliopsida</taxon>
        <taxon>eudicotyledons</taxon>
        <taxon>Gunneridae</taxon>
        <taxon>Pentapetalae</taxon>
        <taxon>Saxifragales</taxon>
        <taxon>Crassulaceae</taxon>
        <taxon>Kalanchoe</taxon>
    </lineage>
</organism>
<dbReference type="PANTHER" id="PTHR31312">
    <property type="entry name" value="TRANSCRIPTION ACTIVATOR GLK1"/>
    <property type="match status" value="1"/>
</dbReference>
<dbReference type="InterPro" id="IPR044825">
    <property type="entry name" value="GLK1/2-like"/>
</dbReference>
<evidence type="ECO:0000256" key="3">
    <source>
        <dbReference type="ARBA" id="ARBA00023125"/>
    </source>
</evidence>
<keyword evidence="4" id="KW-0804">Transcription</keyword>
<dbReference type="Pfam" id="PF00249">
    <property type="entry name" value="Myb_DNA-binding"/>
    <property type="match status" value="1"/>
</dbReference>
<feature type="region of interest" description="Disordered" evidence="6">
    <location>
        <begin position="69"/>
        <end position="161"/>
    </location>
</feature>
<sequence length="421" mass="45174">MLVASSLRDSTSKNNDTEETIVGVDMDDFPGGSLLEYSIDFDELFAGLDEDPDALPDLEILGDYYSVSAGSGDERGQSSDDGNDVVSGSAGSPFGSGSGLDTSSVCSPSEGAAVVDQAEEVGAKKDGKEHQGHFGKVKKLAASAAKAGRSSKTGRGDGKRKVKVDWTPELHKRFVQAVEQLGEKAVPSRILEVMGADGLTRHNIASHLQKYRSHRKHLIAREAEAASWNQRRHLYGGARAGGVGKRAGVSPWLVPTIGFPPPMPQPLHRPLGPLHVWGHPSGGHSQSNTMWPKHIVPHHHLRPPHLQPRPVWAPPHPHHLPYGPSQGMPCYPSPPQRFVAPPVPGIPHRAMYKNDPRAAAGQPPRLHPPLDSTPSNETIDAALEDVLAKPWLPLPIGLKPPAIDTVVGELQRHGVPQIPPS</sequence>
<dbReference type="SUPFAM" id="SSF46689">
    <property type="entry name" value="Homeodomain-like"/>
    <property type="match status" value="1"/>
</dbReference>
<evidence type="ECO:0000256" key="2">
    <source>
        <dbReference type="ARBA" id="ARBA00023015"/>
    </source>
</evidence>